<sequence>MLWFGVDCVYGLAVPLLRKWLLQWILKMKGPLSSAFDRDPGNDDGYPHFHKKYLKRTRRYIAIVHCIVLFFCGPSVWGFITVVKMLYDWGVCIHLAYP</sequence>
<accession>A0ABR4FU29</accession>
<reference evidence="2 3" key="1">
    <citation type="submission" date="2024-07" db="EMBL/GenBank/DDBJ databases">
        <title>Section-level genome sequencing and comparative genomics of Aspergillus sections Usti and Cavernicolus.</title>
        <authorList>
            <consortium name="Lawrence Berkeley National Laboratory"/>
            <person name="Nybo J.L."/>
            <person name="Vesth T.C."/>
            <person name="Theobald S."/>
            <person name="Frisvad J.C."/>
            <person name="Larsen T.O."/>
            <person name="Kjaerboelling I."/>
            <person name="Rothschild-Mancinelli K."/>
            <person name="Lyhne E.K."/>
            <person name="Kogle M.E."/>
            <person name="Barry K."/>
            <person name="Clum A."/>
            <person name="Na H."/>
            <person name="Ledsgaard L."/>
            <person name="Lin J."/>
            <person name="Lipzen A."/>
            <person name="Kuo A."/>
            <person name="Riley R."/>
            <person name="Mondo S."/>
            <person name="Labutti K."/>
            <person name="Haridas S."/>
            <person name="Pangalinan J."/>
            <person name="Salamov A.A."/>
            <person name="Simmons B.A."/>
            <person name="Magnuson J.K."/>
            <person name="Chen J."/>
            <person name="Drula E."/>
            <person name="Henrissat B."/>
            <person name="Wiebenga A."/>
            <person name="Lubbers R.J."/>
            <person name="Gomes A.C."/>
            <person name="Makela M.R."/>
            <person name="Stajich J."/>
            <person name="Grigoriev I.V."/>
            <person name="Mortensen U.H."/>
            <person name="De Vries R.P."/>
            <person name="Baker S.E."/>
            <person name="Andersen M.R."/>
        </authorList>
    </citation>
    <scope>NUCLEOTIDE SEQUENCE [LARGE SCALE GENOMIC DNA]</scope>
    <source>
        <strain evidence="2 3">CBS 209.92</strain>
    </source>
</reference>
<organism evidence="2 3">
    <name type="scientific">Aspergillus keveii</name>
    <dbReference type="NCBI Taxonomy" id="714993"/>
    <lineage>
        <taxon>Eukaryota</taxon>
        <taxon>Fungi</taxon>
        <taxon>Dikarya</taxon>
        <taxon>Ascomycota</taxon>
        <taxon>Pezizomycotina</taxon>
        <taxon>Eurotiomycetes</taxon>
        <taxon>Eurotiomycetidae</taxon>
        <taxon>Eurotiales</taxon>
        <taxon>Aspergillaceae</taxon>
        <taxon>Aspergillus</taxon>
        <taxon>Aspergillus subgen. Nidulantes</taxon>
    </lineage>
</organism>
<gene>
    <name evidence="2" type="ORF">BJX66DRAFT_31142</name>
</gene>
<name>A0ABR4FU29_9EURO</name>
<proteinExistence type="predicted"/>
<comment type="caution">
    <text evidence="2">The sequence shown here is derived from an EMBL/GenBank/DDBJ whole genome shotgun (WGS) entry which is preliminary data.</text>
</comment>
<evidence type="ECO:0000313" key="2">
    <source>
        <dbReference type="EMBL" id="KAL2786478.1"/>
    </source>
</evidence>
<evidence type="ECO:0000313" key="3">
    <source>
        <dbReference type="Proteomes" id="UP001610563"/>
    </source>
</evidence>
<evidence type="ECO:0000256" key="1">
    <source>
        <dbReference type="SAM" id="Phobius"/>
    </source>
</evidence>
<keyword evidence="1" id="KW-0472">Membrane</keyword>
<feature type="transmembrane region" description="Helical" evidence="1">
    <location>
        <begin position="60"/>
        <end position="80"/>
    </location>
</feature>
<protein>
    <submittedName>
        <fullName evidence="2">Uncharacterized protein</fullName>
    </submittedName>
</protein>
<keyword evidence="1" id="KW-0812">Transmembrane</keyword>
<keyword evidence="3" id="KW-1185">Reference proteome</keyword>
<dbReference type="Proteomes" id="UP001610563">
    <property type="component" value="Unassembled WGS sequence"/>
</dbReference>
<keyword evidence="1" id="KW-1133">Transmembrane helix</keyword>
<dbReference type="EMBL" id="JBFTWV010000117">
    <property type="protein sequence ID" value="KAL2786478.1"/>
    <property type="molecule type" value="Genomic_DNA"/>
</dbReference>